<dbReference type="SUPFAM" id="SSF52540">
    <property type="entry name" value="P-loop containing nucleoside triphosphate hydrolases"/>
    <property type="match status" value="1"/>
</dbReference>
<evidence type="ECO:0000256" key="1">
    <source>
        <dbReference type="ARBA" id="ARBA00004651"/>
    </source>
</evidence>
<dbReference type="PROSITE" id="PS50929">
    <property type="entry name" value="ABC_TM1F"/>
    <property type="match status" value="1"/>
</dbReference>
<keyword evidence="2" id="KW-0812">Transmembrane</keyword>
<accession>A0A086Y342</accession>
<dbReference type="GO" id="GO:0140359">
    <property type="term" value="F:ABC-type transporter activity"/>
    <property type="evidence" value="ECO:0007669"/>
    <property type="project" value="InterPro"/>
</dbReference>
<dbReference type="eggNOG" id="COG4987">
    <property type="taxonomic scope" value="Bacteria"/>
</dbReference>
<dbReference type="RefSeq" id="WP_035711686.1">
    <property type="nucleotide sequence ID" value="NZ_CAMIFG010000002.1"/>
</dbReference>
<comment type="caution">
    <text evidence="7">The sequence shown here is derived from an EMBL/GenBank/DDBJ whole genome shotgun (WGS) entry which is preliminary data.</text>
</comment>
<dbReference type="GO" id="GO:0005886">
    <property type="term" value="C:plasma membrane"/>
    <property type="evidence" value="ECO:0007669"/>
    <property type="project" value="UniProtKB-SubCell"/>
</dbReference>
<dbReference type="EMBL" id="JGYG01000007">
    <property type="protein sequence ID" value="KFI28692.1"/>
    <property type="molecule type" value="Genomic_DNA"/>
</dbReference>
<dbReference type="InterPro" id="IPR017871">
    <property type="entry name" value="ABC_transporter-like_CS"/>
</dbReference>
<dbReference type="InterPro" id="IPR003593">
    <property type="entry name" value="AAA+_ATPase"/>
</dbReference>
<evidence type="ECO:0000256" key="4">
    <source>
        <dbReference type="ARBA" id="ARBA00022840"/>
    </source>
</evidence>
<keyword evidence="8" id="KW-1185">Reference proteome</keyword>
<dbReference type="Gene3D" id="1.20.1560.10">
    <property type="entry name" value="ABC transporter type 1, transmembrane domain"/>
    <property type="match status" value="1"/>
</dbReference>
<dbReference type="STRING" id="195105.CN97_18280"/>
<keyword evidence="5" id="KW-1133">Transmembrane helix</keyword>
<evidence type="ECO:0000256" key="2">
    <source>
        <dbReference type="ARBA" id="ARBA00022692"/>
    </source>
</evidence>
<dbReference type="InterPro" id="IPR003439">
    <property type="entry name" value="ABC_transporter-like_ATP-bd"/>
</dbReference>
<evidence type="ECO:0000256" key="6">
    <source>
        <dbReference type="ARBA" id="ARBA00023136"/>
    </source>
</evidence>
<dbReference type="Pfam" id="PF00005">
    <property type="entry name" value="ABC_tran"/>
    <property type="match status" value="1"/>
</dbReference>
<dbReference type="InterPro" id="IPR039421">
    <property type="entry name" value="Type_1_exporter"/>
</dbReference>
<keyword evidence="3" id="KW-0547">Nucleotide-binding</keyword>
<dbReference type="PROSITE" id="PS50893">
    <property type="entry name" value="ABC_TRANSPORTER_2"/>
    <property type="match status" value="1"/>
</dbReference>
<dbReference type="OrthoDB" id="5288404at2"/>
<evidence type="ECO:0000313" key="7">
    <source>
        <dbReference type="EMBL" id="KFI28692.1"/>
    </source>
</evidence>
<evidence type="ECO:0000313" key="8">
    <source>
        <dbReference type="Proteomes" id="UP000028826"/>
    </source>
</evidence>
<keyword evidence="4 7" id="KW-0067">ATP-binding</keyword>
<dbReference type="PANTHER" id="PTHR24221:SF654">
    <property type="entry name" value="ATP-BINDING CASSETTE SUB-FAMILY B MEMBER 6"/>
    <property type="match status" value="1"/>
</dbReference>
<dbReference type="GO" id="GO:0016887">
    <property type="term" value="F:ATP hydrolysis activity"/>
    <property type="evidence" value="ECO:0007669"/>
    <property type="project" value="InterPro"/>
</dbReference>
<dbReference type="SMART" id="SM00382">
    <property type="entry name" value="AAA"/>
    <property type="match status" value="1"/>
</dbReference>
<dbReference type="InterPro" id="IPR027417">
    <property type="entry name" value="P-loop_NTPase"/>
</dbReference>
<organism evidence="7 8">
    <name type="scientific">Haematobacter massiliensis</name>
    <dbReference type="NCBI Taxonomy" id="195105"/>
    <lineage>
        <taxon>Bacteria</taxon>
        <taxon>Pseudomonadati</taxon>
        <taxon>Pseudomonadota</taxon>
        <taxon>Alphaproteobacteria</taxon>
        <taxon>Rhodobacterales</taxon>
        <taxon>Paracoccaceae</taxon>
        <taxon>Haematobacter</taxon>
    </lineage>
</organism>
<dbReference type="SUPFAM" id="SSF90123">
    <property type="entry name" value="ABC transporter transmembrane region"/>
    <property type="match status" value="1"/>
</dbReference>
<name>A0A086Y342_9RHOB</name>
<evidence type="ECO:0000256" key="3">
    <source>
        <dbReference type="ARBA" id="ARBA00022741"/>
    </source>
</evidence>
<dbReference type="InterPro" id="IPR036640">
    <property type="entry name" value="ABC1_TM_sf"/>
</dbReference>
<evidence type="ECO:0000256" key="5">
    <source>
        <dbReference type="ARBA" id="ARBA00022989"/>
    </source>
</evidence>
<dbReference type="GO" id="GO:0005524">
    <property type="term" value="F:ATP binding"/>
    <property type="evidence" value="ECO:0007669"/>
    <property type="project" value="UniProtKB-KW"/>
</dbReference>
<sequence length="558" mass="57682">MTRLGHDFSPVIRALAAGRERRFLLGAGFAALTALAGIALLGLSGWFITATAIAGLSAATALTFGVLMPAAGIRLLAVLRTVSRYVERLVTHGATLDALAELRVRLFRGWSPAEAAGALATRPSRLLFRISADSEALDSLYLRVAVPLVAAGLGALAVGLALSLVSPMLGLCVVLVLLAAAGIIPLLSLRAGASTIYARSRWLEGLRSHVITLVRNQADYAMTGRLPAELERIADLDSALGGADDRANRVEIAAGVGATAVGAVMIAAVTLAVAGLVAENRVDVPVAAFCILLAVAAGDPLAALRRVGVEAARARVAARRLGPRLGVLPPPAPLAAPPEGQAVVLQNVAAGPVTQGETLHDISLAIGKGEKVAVIGPSGAGKSTLLLLLAGEIRARRGKVAVLPSTLMTQRSELFRDSLADNLRLAAPDAGDAALIRALEDAGLRGFAARLAAPLGEGGIGLSGGEARRVALARLLLRPAPLWLLDEPTEGTDATTARDIARRLDLYRSAHTMVIVTHMRREAEGADLLIAMEGGRIARIHRRGEAGYAAALSALRPD</sequence>
<keyword evidence="6" id="KW-0472">Membrane</keyword>
<dbReference type="AlphaFoldDB" id="A0A086Y342"/>
<gene>
    <name evidence="7" type="ORF">CN97_18280</name>
</gene>
<proteinExistence type="predicted"/>
<protein>
    <submittedName>
        <fullName evidence="7">ABC transporter ATP-binding protein</fullName>
    </submittedName>
</protein>
<reference evidence="7 8" key="1">
    <citation type="submission" date="2014-03" db="EMBL/GenBank/DDBJ databases">
        <title>Genome of Haematobacter massiliensis CCUG 47968.</title>
        <authorList>
            <person name="Wang D."/>
            <person name="Wang G."/>
        </authorList>
    </citation>
    <scope>NUCLEOTIDE SEQUENCE [LARGE SCALE GENOMIC DNA]</scope>
    <source>
        <strain evidence="7 8">CCUG 47968</strain>
    </source>
</reference>
<dbReference type="Proteomes" id="UP000028826">
    <property type="component" value="Unassembled WGS sequence"/>
</dbReference>
<dbReference type="Gene3D" id="3.40.50.300">
    <property type="entry name" value="P-loop containing nucleotide triphosphate hydrolases"/>
    <property type="match status" value="1"/>
</dbReference>
<dbReference type="PANTHER" id="PTHR24221">
    <property type="entry name" value="ATP-BINDING CASSETTE SUB-FAMILY B"/>
    <property type="match status" value="1"/>
</dbReference>
<comment type="subcellular location">
    <subcellularLocation>
        <location evidence="1">Cell membrane</location>
        <topology evidence="1">Multi-pass membrane protein</topology>
    </subcellularLocation>
</comment>
<dbReference type="InterPro" id="IPR011527">
    <property type="entry name" value="ABC1_TM_dom"/>
</dbReference>
<dbReference type="PROSITE" id="PS00211">
    <property type="entry name" value="ABC_TRANSPORTER_1"/>
    <property type="match status" value="1"/>
</dbReference>